<proteinExistence type="predicted"/>
<dbReference type="Proteomes" id="UP000034764">
    <property type="component" value="Unassembled WGS sequence"/>
</dbReference>
<evidence type="ECO:0000313" key="1">
    <source>
        <dbReference type="EMBL" id="KKR23832.1"/>
    </source>
</evidence>
<gene>
    <name evidence="1" type="ORF">UT53_C0006G0002</name>
</gene>
<evidence type="ECO:0000313" key="2">
    <source>
        <dbReference type="Proteomes" id="UP000034764"/>
    </source>
</evidence>
<comment type="caution">
    <text evidence="1">The sequence shown here is derived from an EMBL/GenBank/DDBJ whole genome shotgun (WGS) entry which is preliminary data.</text>
</comment>
<reference evidence="1 2" key="1">
    <citation type="journal article" date="2015" name="Nature">
        <title>rRNA introns, odd ribosomes, and small enigmatic genomes across a large radiation of phyla.</title>
        <authorList>
            <person name="Brown C.T."/>
            <person name="Hug L.A."/>
            <person name="Thomas B.C."/>
            <person name="Sharon I."/>
            <person name="Castelle C.J."/>
            <person name="Singh A."/>
            <person name="Wilkins M.J."/>
            <person name="Williams K.H."/>
            <person name="Banfield J.F."/>
        </authorList>
    </citation>
    <scope>NUCLEOTIDE SEQUENCE [LARGE SCALE GENOMIC DNA]</scope>
</reference>
<dbReference type="AlphaFoldDB" id="A0A0G0SDU0"/>
<sequence>MFYFINEGKLCHDLQKPLFLFKDMKYLEKPKIEWLDSLDYAYVTTKVGYSEPENLLWLPIVAFIRSIIPVFTEAT</sequence>
<name>A0A0G0SDU0_9BACT</name>
<accession>A0A0G0SDU0</accession>
<dbReference type="EMBL" id="LBXD01000006">
    <property type="protein sequence ID" value="KKR23832.1"/>
    <property type="molecule type" value="Genomic_DNA"/>
</dbReference>
<protein>
    <submittedName>
        <fullName evidence="1">Uncharacterized protein</fullName>
    </submittedName>
</protein>
<organism evidence="1 2">
    <name type="scientific">Candidatus Yanofskybacteria bacterium GW2011_GWD2_39_48</name>
    <dbReference type="NCBI Taxonomy" id="1619031"/>
    <lineage>
        <taxon>Bacteria</taxon>
        <taxon>Candidatus Yanofskyibacteriota</taxon>
    </lineage>
</organism>